<dbReference type="PANTHER" id="PTHR32089:SF112">
    <property type="entry name" value="LYSOZYME-LIKE PROTEIN-RELATED"/>
    <property type="match status" value="1"/>
</dbReference>
<proteinExistence type="inferred from homology"/>
<evidence type="ECO:0000259" key="6">
    <source>
        <dbReference type="PROSITE" id="PS50111"/>
    </source>
</evidence>
<dbReference type="GO" id="GO:0006935">
    <property type="term" value="P:chemotaxis"/>
    <property type="evidence" value="ECO:0007669"/>
    <property type="project" value="InterPro"/>
</dbReference>
<evidence type="ECO:0000256" key="4">
    <source>
        <dbReference type="SAM" id="Coils"/>
    </source>
</evidence>
<feature type="transmembrane region" description="Helical" evidence="5">
    <location>
        <begin position="193"/>
        <end position="217"/>
    </location>
</feature>
<sequence length="571" mass="63553">MGVKSLRRRLVIILSAVTGLIFVAGFLLFSLELSEAFTVVAEQSVPILQDIVEGLPKDKLLKLLKDESLPKTYSDNQDFKEINAFLRKKAQRFAFKYLYICRSIDLDKAISELWIDSPEIGSSGFAEPGYVNKMPKIQKSLLHEKGYTFTKVYTEPKWGTLMTIVLPFKVSENVTAYLMADVDVSRVKRIQNIVLITLFVLVGFFLAAFIISANLIFSKSQTIGILAERFAQGDFSKTVETTGYKEIDQVLSHFGNFIEKLKIDIRNIVRYTSDLSSISESLSNVKSSLTESLKILTESVNELEIKVDDANKSYDEVRHATAQLAESASSLAQSVGSIAERADGITNESSLGMKKMEEFGSMISESTNKLQVTSKRVEKLNQELQKVEEVVSGISSIAEQTNLLALNAAIEAARAGEAGRGFAVVADEIRKLAEESKGITLNIINTIKGLVDEIRATGTEIDSSARLMVEVNQMAKTVLETFKSISVSIREISQHLQNLAALSQEQSASSEEINSEVNVFKNLLDSIDTLVMNLEEIMETFKSSSKEFESFAERLTMISEEFKNQVQKYKF</sequence>
<evidence type="ECO:0000256" key="2">
    <source>
        <dbReference type="ARBA" id="ARBA00029447"/>
    </source>
</evidence>
<dbReference type="GO" id="GO:0007165">
    <property type="term" value="P:signal transduction"/>
    <property type="evidence" value="ECO:0007669"/>
    <property type="project" value="UniProtKB-KW"/>
</dbReference>
<feature type="coiled-coil region" evidence="4">
    <location>
        <begin position="286"/>
        <end position="320"/>
    </location>
</feature>
<dbReference type="Pfam" id="PF00015">
    <property type="entry name" value="MCPsignal"/>
    <property type="match status" value="1"/>
</dbReference>
<dbReference type="Proteomes" id="UP000094570">
    <property type="component" value="Unassembled WGS sequence"/>
</dbReference>
<dbReference type="PANTHER" id="PTHR32089">
    <property type="entry name" value="METHYL-ACCEPTING CHEMOTAXIS PROTEIN MCPB"/>
    <property type="match status" value="1"/>
</dbReference>
<gene>
    <name evidence="7" type="ORF">A4H02_05540</name>
</gene>
<keyword evidence="5" id="KW-0812">Transmembrane</keyword>
<dbReference type="Gene3D" id="1.10.287.950">
    <property type="entry name" value="Methyl-accepting chemotaxis protein"/>
    <property type="match status" value="1"/>
</dbReference>
<evidence type="ECO:0000256" key="5">
    <source>
        <dbReference type="SAM" id="Phobius"/>
    </source>
</evidence>
<evidence type="ECO:0000256" key="1">
    <source>
        <dbReference type="ARBA" id="ARBA00023224"/>
    </source>
</evidence>
<keyword evidence="8" id="KW-1185">Reference proteome</keyword>
<dbReference type="Gene3D" id="6.10.340.10">
    <property type="match status" value="1"/>
</dbReference>
<dbReference type="InterPro" id="IPR004089">
    <property type="entry name" value="MCPsignal_dom"/>
</dbReference>
<reference evidence="8" key="1">
    <citation type="submission" date="2016-04" db="EMBL/GenBank/DDBJ databases">
        <title>The genome sequence project of a novel Fervidobacterium isolate from a hot spring in Thailand.</title>
        <authorList>
            <person name="Gonzalez J.M."/>
            <person name="Cuecas A."/>
            <person name="Kanoksilapatham W."/>
        </authorList>
    </citation>
    <scope>NUCLEOTIDE SEQUENCE [LARGE SCALE GENOMIC DNA]</scope>
    <source>
        <strain evidence="8">FC2004</strain>
    </source>
</reference>
<dbReference type="RefSeq" id="WP_069293173.1">
    <property type="nucleotide sequence ID" value="NZ_CP140110.1"/>
</dbReference>
<feature type="coiled-coil region" evidence="4">
    <location>
        <begin position="363"/>
        <end position="390"/>
    </location>
</feature>
<keyword evidence="5" id="KW-1133">Transmembrane helix</keyword>
<organism evidence="7 8">
    <name type="scientific">Fervidobacterium thailandense</name>
    <dbReference type="NCBI Taxonomy" id="1008305"/>
    <lineage>
        <taxon>Bacteria</taxon>
        <taxon>Thermotogati</taxon>
        <taxon>Thermotogota</taxon>
        <taxon>Thermotogae</taxon>
        <taxon>Thermotogales</taxon>
        <taxon>Fervidobacteriaceae</taxon>
        <taxon>Fervidobacterium</taxon>
    </lineage>
</organism>
<protein>
    <recommendedName>
        <fullName evidence="6">Methyl-accepting transducer domain-containing protein</fullName>
    </recommendedName>
</protein>
<keyword evidence="5" id="KW-0472">Membrane</keyword>
<dbReference type="InterPro" id="IPR004090">
    <property type="entry name" value="Chemotax_Me-accpt_rcpt"/>
</dbReference>
<dbReference type="EMBL" id="LWAF01000006">
    <property type="protein sequence ID" value="ODN30490.1"/>
    <property type="molecule type" value="Genomic_DNA"/>
</dbReference>
<dbReference type="SMART" id="SM00283">
    <property type="entry name" value="MA"/>
    <property type="match status" value="1"/>
</dbReference>
<dbReference type="GO" id="GO:0004888">
    <property type="term" value="F:transmembrane signaling receptor activity"/>
    <property type="evidence" value="ECO:0007669"/>
    <property type="project" value="InterPro"/>
</dbReference>
<dbReference type="CDD" id="cd11386">
    <property type="entry name" value="MCP_signal"/>
    <property type="match status" value="1"/>
</dbReference>
<accession>A0A1E3G2W5</accession>
<keyword evidence="1 3" id="KW-0807">Transducer</keyword>
<name>A0A1E3G2W5_9BACT</name>
<dbReference type="OrthoDB" id="43680at2"/>
<feature type="domain" description="Methyl-accepting transducer" evidence="6">
    <location>
        <begin position="285"/>
        <end position="521"/>
    </location>
</feature>
<comment type="caution">
    <text evidence="7">The sequence shown here is derived from an EMBL/GenBank/DDBJ whole genome shotgun (WGS) entry which is preliminary data.</text>
</comment>
<dbReference type="SUPFAM" id="SSF58104">
    <property type="entry name" value="Methyl-accepting chemotaxis protein (MCP) signaling domain"/>
    <property type="match status" value="1"/>
</dbReference>
<dbReference type="AlphaFoldDB" id="A0A1E3G2W5"/>
<evidence type="ECO:0000256" key="3">
    <source>
        <dbReference type="PROSITE-ProRule" id="PRU00284"/>
    </source>
</evidence>
<dbReference type="PRINTS" id="PR00260">
    <property type="entry name" value="CHEMTRNSDUCR"/>
</dbReference>
<dbReference type="STRING" id="1008305.A4H02_05540"/>
<keyword evidence="4" id="KW-0175">Coiled coil</keyword>
<dbReference type="PROSITE" id="PS50111">
    <property type="entry name" value="CHEMOTAXIS_TRANSDUC_2"/>
    <property type="match status" value="1"/>
</dbReference>
<comment type="similarity">
    <text evidence="2">Belongs to the methyl-accepting chemotaxis (MCP) protein family.</text>
</comment>
<dbReference type="GO" id="GO:0016020">
    <property type="term" value="C:membrane"/>
    <property type="evidence" value="ECO:0007669"/>
    <property type="project" value="InterPro"/>
</dbReference>
<evidence type="ECO:0000313" key="7">
    <source>
        <dbReference type="EMBL" id="ODN30490.1"/>
    </source>
</evidence>
<evidence type="ECO:0000313" key="8">
    <source>
        <dbReference type="Proteomes" id="UP000094570"/>
    </source>
</evidence>